<evidence type="ECO:0000313" key="10">
    <source>
        <dbReference type="EMBL" id="MFC0679147.1"/>
    </source>
</evidence>
<comment type="subcellular location">
    <subcellularLocation>
        <location evidence="8">Cytoplasm</location>
    </subcellularLocation>
</comment>
<feature type="active site" description="Proton donor" evidence="8">
    <location>
        <position position="333"/>
    </location>
</feature>
<keyword evidence="11" id="KW-1185">Reference proteome</keyword>
<dbReference type="PANTHER" id="PTHR11469:SF1">
    <property type="entry name" value="GLUCOSE-6-PHOSPHATE ISOMERASE"/>
    <property type="match status" value="1"/>
</dbReference>
<dbReference type="InterPro" id="IPR046348">
    <property type="entry name" value="SIS_dom_sf"/>
</dbReference>
<dbReference type="PANTHER" id="PTHR11469">
    <property type="entry name" value="GLUCOSE-6-PHOSPHATE ISOMERASE"/>
    <property type="match status" value="1"/>
</dbReference>
<comment type="caution">
    <text evidence="10">The sequence shown here is derived from an EMBL/GenBank/DDBJ whole genome shotgun (WGS) entry which is preliminary data.</text>
</comment>
<keyword evidence="4 8" id="KW-0963">Cytoplasm</keyword>
<comment type="pathway">
    <text evidence="8">Carbohydrate biosynthesis; gluconeogenesis.</text>
</comment>
<dbReference type="PROSITE" id="PS00765">
    <property type="entry name" value="P_GLUCOSE_ISOMERASE_1"/>
    <property type="match status" value="1"/>
</dbReference>
<accession>A0ABV6RQ98</accession>
<reference evidence="10 11" key="1">
    <citation type="submission" date="2024-09" db="EMBL/GenBank/DDBJ databases">
        <authorList>
            <person name="Sun Q."/>
            <person name="Mori K."/>
        </authorList>
    </citation>
    <scope>NUCLEOTIDE SEQUENCE [LARGE SCALE GENOMIC DNA]</scope>
    <source>
        <strain evidence="10 11">KCTC 23076</strain>
    </source>
</reference>
<dbReference type="GO" id="GO:0004347">
    <property type="term" value="F:glucose-6-phosphate isomerase activity"/>
    <property type="evidence" value="ECO:0007669"/>
    <property type="project" value="UniProtKB-EC"/>
</dbReference>
<dbReference type="InterPro" id="IPR018189">
    <property type="entry name" value="Phosphoglucose_isomerase_CS"/>
</dbReference>
<dbReference type="EC" id="5.3.1.9" evidence="8"/>
<dbReference type="PRINTS" id="PR00662">
    <property type="entry name" value="G6PISOMERASE"/>
</dbReference>
<proteinExistence type="inferred from homology"/>
<evidence type="ECO:0000313" key="11">
    <source>
        <dbReference type="Proteomes" id="UP001589896"/>
    </source>
</evidence>
<evidence type="ECO:0000256" key="7">
    <source>
        <dbReference type="ARBA" id="ARBA00029321"/>
    </source>
</evidence>
<dbReference type="SUPFAM" id="SSF53697">
    <property type="entry name" value="SIS domain"/>
    <property type="match status" value="1"/>
</dbReference>
<dbReference type="InterPro" id="IPR035476">
    <property type="entry name" value="SIS_PGI_1"/>
</dbReference>
<feature type="active site" evidence="8">
    <location>
        <position position="364"/>
    </location>
</feature>
<dbReference type="CDD" id="cd05016">
    <property type="entry name" value="SIS_PGI_2"/>
    <property type="match status" value="1"/>
</dbReference>
<evidence type="ECO:0000256" key="1">
    <source>
        <dbReference type="ARBA" id="ARBA00004926"/>
    </source>
</evidence>
<comment type="pathway">
    <text evidence="1 8 9">Carbohydrate degradation; glycolysis; D-glyceraldehyde 3-phosphate and glycerone phosphate from D-glucose: step 2/4.</text>
</comment>
<organism evidence="10 11">
    <name type="scientific">Lysobacter korlensis</name>
    <dbReference type="NCBI Taxonomy" id="553636"/>
    <lineage>
        <taxon>Bacteria</taxon>
        <taxon>Pseudomonadati</taxon>
        <taxon>Pseudomonadota</taxon>
        <taxon>Gammaproteobacteria</taxon>
        <taxon>Lysobacterales</taxon>
        <taxon>Lysobacteraceae</taxon>
        <taxon>Lysobacter</taxon>
    </lineage>
</organism>
<dbReference type="InterPro" id="IPR035482">
    <property type="entry name" value="SIS_PGI_2"/>
</dbReference>
<evidence type="ECO:0000256" key="9">
    <source>
        <dbReference type="RuleBase" id="RU000612"/>
    </source>
</evidence>
<dbReference type="HAMAP" id="MF_00473">
    <property type="entry name" value="G6P_isomerase"/>
    <property type="match status" value="1"/>
</dbReference>
<dbReference type="CDD" id="cd05015">
    <property type="entry name" value="SIS_PGI_1"/>
    <property type="match status" value="1"/>
</dbReference>
<keyword evidence="5 8" id="KW-0324">Glycolysis</keyword>
<dbReference type="InterPro" id="IPR001672">
    <property type="entry name" value="G6P_Isomerase"/>
</dbReference>
<evidence type="ECO:0000256" key="8">
    <source>
        <dbReference type="HAMAP-Rule" id="MF_00473"/>
    </source>
</evidence>
<evidence type="ECO:0000256" key="5">
    <source>
        <dbReference type="ARBA" id="ARBA00023152"/>
    </source>
</evidence>
<dbReference type="RefSeq" id="WP_386669604.1">
    <property type="nucleotide sequence ID" value="NZ_JBHLTG010000003.1"/>
</dbReference>
<keyword evidence="6 8" id="KW-0413">Isomerase</keyword>
<sequence length="505" mass="54145">MEAAQRIEHVRAEAARLGDSRIGSLLQADPARASQFALRVGPLYANFSRQRFDRSAIEAVFAALTAAGAEAALSALFDGVSVNVTESRPALHSALRSDLSSSEIARAAHAQAQDARNSMRRIVEQLHAGGISDVVSVGIGGSDLGPRLAVDALAEAGASPVRVHFLSNVDGHAAQRVLAGLDRSRTAVLLISKSFSTQETLLNGAILRDWLGDDSRLYAISANVERAAREFSIPADRILPMWDWVGGRYSLWSAVGLPIALAIGMDGFEQLLAGAAEMDAHVLRTPLSQNMAAWHAATAIWNRNGLGFGAHAVLPYDERLKLLPNYLQQLVMESLGKSVQIDGRPVAGDTVPVWWGGAGTDTQHSFFQALHQGTDVVPCDLIGVVGPAHLHANNHRALLSNLFAQAEAFANGQASDDPHRSYAGNRPSTMILLDSLTPHSLGALLALYEHSVYLQAVFWGINPFDQFGVELGKQLASTLLPVLEGRDEANDAVTRELIAQIRRQG</sequence>
<dbReference type="Proteomes" id="UP001589896">
    <property type="component" value="Unassembled WGS sequence"/>
</dbReference>
<evidence type="ECO:0000256" key="6">
    <source>
        <dbReference type="ARBA" id="ARBA00023235"/>
    </source>
</evidence>
<comment type="similarity">
    <text evidence="2 8 9">Belongs to the GPI family.</text>
</comment>
<evidence type="ECO:0000256" key="4">
    <source>
        <dbReference type="ARBA" id="ARBA00022490"/>
    </source>
</evidence>
<dbReference type="PROSITE" id="PS51463">
    <property type="entry name" value="P_GLUCOSE_ISOMERASE_3"/>
    <property type="match status" value="1"/>
</dbReference>
<dbReference type="NCBIfam" id="NF001211">
    <property type="entry name" value="PRK00179.1"/>
    <property type="match status" value="1"/>
</dbReference>
<keyword evidence="3 8" id="KW-0312">Gluconeogenesis</keyword>
<dbReference type="Gene3D" id="3.40.50.10490">
    <property type="entry name" value="Glucose-6-phosphate isomerase like protein, domain 1"/>
    <property type="match status" value="2"/>
</dbReference>
<dbReference type="Gene3D" id="1.10.1390.10">
    <property type="match status" value="1"/>
</dbReference>
<dbReference type="EMBL" id="JBHLTG010000003">
    <property type="protein sequence ID" value="MFC0679147.1"/>
    <property type="molecule type" value="Genomic_DNA"/>
</dbReference>
<comment type="function">
    <text evidence="8">Catalyzes the reversible isomerization of glucose-6-phosphate to fructose-6-phosphate.</text>
</comment>
<name>A0ABV6RQ98_9GAMM</name>
<protein>
    <recommendedName>
        <fullName evidence="8">Glucose-6-phosphate isomerase</fullName>
        <shortName evidence="8">GPI</shortName>
        <ecNumber evidence="8">5.3.1.9</ecNumber>
    </recommendedName>
    <alternativeName>
        <fullName evidence="8">Phosphoglucose isomerase</fullName>
        <shortName evidence="8">PGI</shortName>
    </alternativeName>
    <alternativeName>
        <fullName evidence="8">Phosphohexose isomerase</fullName>
        <shortName evidence="8">PHI</shortName>
    </alternativeName>
</protein>
<dbReference type="Pfam" id="PF00342">
    <property type="entry name" value="PGI"/>
    <property type="match status" value="1"/>
</dbReference>
<gene>
    <name evidence="8 10" type="primary">pgi</name>
    <name evidence="10" type="ORF">ACFFGH_15015</name>
</gene>
<feature type="active site" evidence="8">
    <location>
        <position position="473"/>
    </location>
</feature>
<dbReference type="InterPro" id="IPR023096">
    <property type="entry name" value="G6P_Isomerase_C"/>
</dbReference>
<evidence type="ECO:0000256" key="2">
    <source>
        <dbReference type="ARBA" id="ARBA00006604"/>
    </source>
</evidence>
<comment type="catalytic activity">
    <reaction evidence="7 8 9">
        <text>alpha-D-glucose 6-phosphate = beta-D-fructose 6-phosphate</text>
        <dbReference type="Rhea" id="RHEA:11816"/>
        <dbReference type="ChEBI" id="CHEBI:57634"/>
        <dbReference type="ChEBI" id="CHEBI:58225"/>
        <dbReference type="EC" id="5.3.1.9"/>
    </reaction>
</comment>
<evidence type="ECO:0000256" key="3">
    <source>
        <dbReference type="ARBA" id="ARBA00022432"/>
    </source>
</evidence>